<protein>
    <submittedName>
        <fullName evidence="10">Amino acid ABC transporter permease</fullName>
    </submittedName>
</protein>
<accession>A0ABP7BW42</accession>
<keyword evidence="11" id="KW-1185">Reference proteome</keyword>
<feature type="region of interest" description="Disordered" evidence="8">
    <location>
        <begin position="269"/>
        <end position="302"/>
    </location>
</feature>
<comment type="caution">
    <text evidence="10">The sequence shown here is derived from an EMBL/GenBank/DDBJ whole genome shotgun (WGS) entry which is preliminary data.</text>
</comment>
<dbReference type="Pfam" id="PF00528">
    <property type="entry name" value="BPD_transp_1"/>
    <property type="match status" value="1"/>
</dbReference>
<keyword evidence="6 7" id="KW-0472">Membrane</keyword>
<keyword evidence="4 7" id="KW-0812">Transmembrane</keyword>
<dbReference type="PROSITE" id="PS50928">
    <property type="entry name" value="ABC_TM1"/>
    <property type="match status" value="1"/>
</dbReference>
<evidence type="ECO:0000256" key="6">
    <source>
        <dbReference type="ARBA" id="ARBA00023136"/>
    </source>
</evidence>
<feature type="transmembrane region" description="Helical" evidence="7">
    <location>
        <begin position="238"/>
        <end position="255"/>
    </location>
</feature>
<name>A0ABP7BW42_9MICC</name>
<feature type="transmembrane region" description="Helical" evidence="7">
    <location>
        <begin position="193"/>
        <end position="218"/>
    </location>
</feature>
<keyword evidence="5 7" id="KW-1133">Transmembrane helix</keyword>
<dbReference type="InterPro" id="IPR043429">
    <property type="entry name" value="ArtM/GltK/GlnP/TcyL/YhdX-like"/>
</dbReference>
<dbReference type="InterPro" id="IPR010065">
    <property type="entry name" value="AA_ABC_transptr_permease_3TM"/>
</dbReference>
<keyword evidence="2 7" id="KW-0813">Transport</keyword>
<evidence type="ECO:0000256" key="7">
    <source>
        <dbReference type="RuleBase" id="RU363032"/>
    </source>
</evidence>
<organism evidence="10 11">
    <name type="scientific">Arthrobacter ginkgonis</name>
    <dbReference type="NCBI Taxonomy" id="1630594"/>
    <lineage>
        <taxon>Bacteria</taxon>
        <taxon>Bacillati</taxon>
        <taxon>Actinomycetota</taxon>
        <taxon>Actinomycetes</taxon>
        <taxon>Micrococcales</taxon>
        <taxon>Micrococcaceae</taxon>
        <taxon>Arthrobacter</taxon>
    </lineage>
</organism>
<proteinExistence type="inferred from homology"/>
<dbReference type="Proteomes" id="UP001500752">
    <property type="component" value="Unassembled WGS sequence"/>
</dbReference>
<dbReference type="PANTHER" id="PTHR30614">
    <property type="entry name" value="MEMBRANE COMPONENT OF AMINO ACID ABC TRANSPORTER"/>
    <property type="match status" value="1"/>
</dbReference>
<feature type="transmembrane region" description="Helical" evidence="7">
    <location>
        <begin position="102"/>
        <end position="127"/>
    </location>
</feature>
<evidence type="ECO:0000313" key="11">
    <source>
        <dbReference type="Proteomes" id="UP001500752"/>
    </source>
</evidence>
<feature type="transmembrane region" description="Helical" evidence="7">
    <location>
        <begin position="63"/>
        <end position="90"/>
    </location>
</feature>
<reference evidence="11" key="1">
    <citation type="journal article" date="2019" name="Int. J. Syst. Evol. Microbiol.">
        <title>The Global Catalogue of Microorganisms (GCM) 10K type strain sequencing project: providing services to taxonomists for standard genome sequencing and annotation.</title>
        <authorList>
            <consortium name="The Broad Institute Genomics Platform"/>
            <consortium name="The Broad Institute Genome Sequencing Center for Infectious Disease"/>
            <person name="Wu L."/>
            <person name="Ma J."/>
        </authorList>
    </citation>
    <scope>NUCLEOTIDE SEQUENCE [LARGE SCALE GENOMIC DNA]</scope>
    <source>
        <strain evidence="11">JCM 30742</strain>
    </source>
</reference>
<dbReference type="PANTHER" id="PTHR30614:SF21">
    <property type="entry name" value="AMINO ACID ABC TRANSPORTER PERMEASE"/>
    <property type="match status" value="1"/>
</dbReference>
<evidence type="ECO:0000256" key="3">
    <source>
        <dbReference type="ARBA" id="ARBA00022475"/>
    </source>
</evidence>
<feature type="domain" description="ABC transmembrane type-1" evidence="9">
    <location>
        <begin position="68"/>
        <end position="259"/>
    </location>
</feature>
<comment type="subcellular location">
    <subcellularLocation>
        <location evidence="1 7">Cell membrane</location>
        <topology evidence="1 7">Multi-pass membrane protein</topology>
    </subcellularLocation>
</comment>
<comment type="similarity">
    <text evidence="7">Belongs to the binding-protein-dependent transport system permease family.</text>
</comment>
<dbReference type="SUPFAM" id="SSF161098">
    <property type="entry name" value="MetI-like"/>
    <property type="match status" value="1"/>
</dbReference>
<feature type="transmembrane region" description="Helical" evidence="7">
    <location>
        <begin position="20"/>
        <end position="43"/>
    </location>
</feature>
<keyword evidence="3" id="KW-1003">Cell membrane</keyword>
<evidence type="ECO:0000259" key="9">
    <source>
        <dbReference type="PROSITE" id="PS50928"/>
    </source>
</evidence>
<feature type="transmembrane region" description="Helical" evidence="7">
    <location>
        <begin position="139"/>
        <end position="159"/>
    </location>
</feature>
<evidence type="ECO:0000256" key="2">
    <source>
        <dbReference type="ARBA" id="ARBA00022448"/>
    </source>
</evidence>
<evidence type="ECO:0000256" key="4">
    <source>
        <dbReference type="ARBA" id="ARBA00022692"/>
    </source>
</evidence>
<dbReference type="EMBL" id="BAABEO010000008">
    <property type="protein sequence ID" value="GAA3671395.1"/>
    <property type="molecule type" value="Genomic_DNA"/>
</dbReference>
<dbReference type="Gene3D" id="1.10.3720.10">
    <property type="entry name" value="MetI-like"/>
    <property type="match status" value="1"/>
</dbReference>
<gene>
    <name evidence="10" type="ORF">GCM10023081_07200</name>
</gene>
<dbReference type="NCBIfam" id="TIGR01726">
    <property type="entry name" value="HEQRo_perm_3TM"/>
    <property type="match status" value="1"/>
</dbReference>
<sequence length="302" mass="32170">MSASVLFDSPGPKGRRTILLVNVVGVAVIALLLYLVISGLAAKGQMSPQKWASLFTSNAWLNFFLPGLASTLQAAAVSIVLSIAFGLVFGLGRLSEHKAWNWIAAVVVEFFRAVPVLLMMVFFNIFFARSGIVPGSESPFWAVVVALTLYNGSVVAELVRAGVHNLPKGQREAGIAIGLTRGQSLRLIEVPQALVAMLPALIGQFVVILKDSALGYIIGYTELLFYSRTFGAANANTLQALLLAAAIFITINYTLTKVAEWVARRLGSRGPRRSKPGEPAVVGLPAGLPGLPDTDADAGQRR</sequence>
<evidence type="ECO:0000313" key="10">
    <source>
        <dbReference type="EMBL" id="GAA3671395.1"/>
    </source>
</evidence>
<evidence type="ECO:0000256" key="8">
    <source>
        <dbReference type="SAM" id="MobiDB-lite"/>
    </source>
</evidence>
<dbReference type="InterPro" id="IPR035906">
    <property type="entry name" value="MetI-like_sf"/>
</dbReference>
<evidence type="ECO:0000256" key="1">
    <source>
        <dbReference type="ARBA" id="ARBA00004651"/>
    </source>
</evidence>
<dbReference type="CDD" id="cd06261">
    <property type="entry name" value="TM_PBP2"/>
    <property type="match status" value="1"/>
</dbReference>
<dbReference type="RefSeq" id="WP_345148544.1">
    <property type="nucleotide sequence ID" value="NZ_BAABEO010000008.1"/>
</dbReference>
<evidence type="ECO:0000256" key="5">
    <source>
        <dbReference type="ARBA" id="ARBA00022989"/>
    </source>
</evidence>
<dbReference type="InterPro" id="IPR000515">
    <property type="entry name" value="MetI-like"/>
</dbReference>